<keyword evidence="8" id="KW-0862">Zinc</keyword>
<dbReference type="InterPro" id="IPR008915">
    <property type="entry name" value="Peptidase_M50"/>
</dbReference>
<keyword evidence="6" id="KW-0479">Metal-binding</keyword>
<keyword evidence="5 12" id="KW-0812">Transmembrane</keyword>
<dbReference type="GO" id="GO:0006508">
    <property type="term" value="P:proteolysis"/>
    <property type="evidence" value="ECO:0007669"/>
    <property type="project" value="UniProtKB-KW"/>
</dbReference>
<evidence type="ECO:0000256" key="12">
    <source>
        <dbReference type="SAM" id="Phobius"/>
    </source>
</evidence>
<dbReference type="GO" id="GO:0008237">
    <property type="term" value="F:metallopeptidase activity"/>
    <property type="evidence" value="ECO:0007669"/>
    <property type="project" value="UniProtKB-KW"/>
</dbReference>
<keyword evidence="11 12" id="KW-0472">Membrane</keyword>
<organism evidence="14 15">
    <name type="scientific">Halobacillus locisalis</name>
    <dbReference type="NCBI Taxonomy" id="220753"/>
    <lineage>
        <taxon>Bacteria</taxon>
        <taxon>Bacillati</taxon>
        <taxon>Bacillota</taxon>
        <taxon>Bacilli</taxon>
        <taxon>Bacillales</taxon>
        <taxon>Bacillaceae</taxon>
        <taxon>Halobacillus</taxon>
    </lineage>
</organism>
<dbReference type="Pfam" id="PF02163">
    <property type="entry name" value="Peptidase_M50"/>
    <property type="match status" value="2"/>
</dbReference>
<keyword evidence="15" id="KW-1185">Reference proteome</keyword>
<reference evidence="14 15" key="1">
    <citation type="journal article" date="2004" name="Extremophiles">
        <title>Halobacillus locisalis sp. nov., a halophilic bacterium isolated from a marine solar saltern of the Yellow Sea in Korea.</title>
        <authorList>
            <person name="Yoon J.H."/>
            <person name="Kang K.H."/>
            <person name="Oh T.K."/>
            <person name="Park Y.H."/>
        </authorList>
    </citation>
    <scope>NUCLEOTIDE SEQUENCE [LARGE SCALE GENOMIC DNA]</scope>
    <source>
        <strain evidence="14 15">KCTC 3788</strain>
    </source>
</reference>
<keyword evidence="9 12" id="KW-1133">Transmembrane helix</keyword>
<dbReference type="Proteomes" id="UP000571017">
    <property type="component" value="Unassembled WGS sequence"/>
</dbReference>
<accession>A0A838CMY8</accession>
<sequence>MKVPKLTNAIHIHPLFFLLAFSAFLTGAIYQFCVLFGIVLIHECGHYYMAKYYGWRVSRIEIWLFGGAVVSEEHQSRPFREQLHVVLAGPAQHIWIYGLLVGCEWLFGSHPLVTTALYYNGIILLFNLLPIWPLDGGKLIFYLFSQWATFRNTQLLTLAFSFCLFLLLCGWMTAGEHWTLASVWLAAFLLLENLLEWKRRSYVLMRYLLYRSTDPSPLPVRYLSVNGDVLVRDVLKNVRVNLNHVYVLKHREGSYIVDEQECLQAFFRMQQANLRLVDIPNSSQ</sequence>
<evidence type="ECO:0000256" key="1">
    <source>
        <dbReference type="ARBA" id="ARBA00001947"/>
    </source>
</evidence>
<keyword evidence="10" id="KW-0482">Metalloprotease</keyword>
<proteinExistence type="inferred from homology"/>
<evidence type="ECO:0000256" key="3">
    <source>
        <dbReference type="ARBA" id="ARBA00007931"/>
    </source>
</evidence>
<feature type="transmembrane region" description="Helical" evidence="12">
    <location>
        <begin position="83"/>
        <end position="107"/>
    </location>
</feature>
<dbReference type="RefSeq" id="WP_181470520.1">
    <property type="nucleotide sequence ID" value="NZ_JACEFG010000001.1"/>
</dbReference>
<name>A0A838CMY8_9BACI</name>
<comment type="cofactor">
    <cofactor evidence="1">
        <name>Zn(2+)</name>
        <dbReference type="ChEBI" id="CHEBI:29105"/>
    </cofactor>
</comment>
<feature type="transmembrane region" description="Helical" evidence="12">
    <location>
        <begin position="155"/>
        <end position="174"/>
    </location>
</feature>
<dbReference type="AlphaFoldDB" id="A0A838CMY8"/>
<feature type="domain" description="Peptidase M50" evidence="13">
    <location>
        <begin position="112"/>
        <end position="166"/>
    </location>
</feature>
<evidence type="ECO:0000256" key="10">
    <source>
        <dbReference type="ARBA" id="ARBA00023049"/>
    </source>
</evidence>
<protein>
    <submittedName>
        <fullName evidence="14">Site-2 protease family protein</fullName>
    </submittedName>
</protein>
<comment type="subcellular location">
    <subcellularLocation>
        <location evidence="2">Membrane</location>
        <topology evidence="2">Multi-pass membrane protein</topology>
    </subcellularLocation>
</comment>
<evidence type="ECO:0000256" key="6">
    <source>
        <dbReference type="ARBA" id="ARBA00022723"/>
    </source>
</evidence>
<dbReference type="PANTHER" id="PTHR39188:SF3">
    <property type="entry name" value="STAGE IV SPORULATION PROTEIN FB"/>
    <property type="match status" value="1"/>
</dbReference>
<feature type="domain" description="Peptidase M50" evidence="13">
    <location>
        <begin position="33"/>
        <end position="99"/>
    </location>
</feature>
<evidence type="ECO:0000256" key="5">
    <source>
        <dbReference type="ARBA" id="ARBA00022692"/>
    </source>
</evidence>
<evidence type="ECO:0000256" key="4">
    <source>
        <dbReference type="ARBA" id="ARBA00022670"/>
    </source>
</evidence>
<dbReference type="GO" id="GO:0016020">
    <property type="term" value="C:membrane"/>
    <property type="evidence" value="ECO:0007669"/>
    <property type="project" value="UniProtKB-SubCell"/>
</dbReference>
<evidence type="ECO:0000256" key="2">
    <source>
        <dbReference type="ARBA" id="ARBA00004141"/>
    </source>
</evidence>
<feature type="transmembrane region" description="Helical" evidence="12">
    <location>
        <begin position="180"/>
        <end position="197"/>
    </location>
</feature>
<feature type="transmembrane region" description="Helical" evidence="12">
    <location>
        <begin position="113"/>
        <end position="134"/>
    </location>
</feature>
<dbReference type="GO" id="GO:0046872">
    <property type="term" value="F:metal ion binding"/>
    <property type="evidence" value="ECO:0007669"/>
    <property type="project" value="UniProtKB-KW"/>
</dbReference>
<dbReference type="PANTHER" id="PTHR39188">
    <property type="entry name" value="MEMBRANE-ASSOCIATED ZINC METALLOPROTEASE M50B"/>
    <property type="match status" value="1"/>
</dbReference>
<comment type="caution">
    <text evidence="14">The sequence shown here is derived from an EMBL/GenBank/DDBJ whole genome shotgun (WGS) entry which is preliminary data.</text>
</comment>
<evidence type="ECO:0000313" key="14">
    <source>
        <dbReference type="EMBL" id="MBA2173457.1"/>
    </source>
</evidence>
<evidence type="ECO:0000259" key="13">
    <source>
        <dbReference type="Pfam" id="PF02163"/>
    </source>
</evidence>
<gene>
    <name evidence="14" type="ORF">H0266_00940</name>
</gene>
<comment type="similarity">
    <text evidence="3">Belongs to the peptidase M50B family.</text>
</comment>
<dbReference type="EMBL" id="JACEFG010000001">
    <property type="protein sequence ID" value="MBA2173457.1"/>
    <property type="molecule type" value="Genomic_DNA"/>
</dbReference>
<evidence type="ECO:0000256" key="8">
    <source>
        <dbReference type="ARBA" id="ARBA00022833"/>
    </source>
</evidence>
<evidence type="ECO:0000256" key="7">
    <source>
        <dbReference type="ARBA" id="ARBA00022801"/>
    </source>
</evidence>
<evidence type="ECO:0000256" key="11">
    <source>
        <dbReference type="ARBA" id="ARBA00023136"/>
    </source>
</evidence>
<feature type="transmembrane region" description="Helical" evidence="12">
    <location>
        <begin position="12"/>
        <end position="41"/>
    </location>
</feature>
<keyword evidence="4 14" id="KW-0645">Protease</keyword>
<evidence type="ECO:0000313" key="15">
    <source>
        <dbReference type="Proteomes" id="UP000571017"/>
    </source>
</evidence>
<keyword evidence="7" id="KW-0378">Hydrolase</keyword>
<evidence type="ECO:0000256" key="9">
    <source>
        <dbReference type="ARBA" id="ARBA00022989"/>
    </source>
</evidence>